<dbReference type="AlphaFoldDB" id="A0A1G4K3M4"/>
<dbReference type="Pfam" id="PF01876">
    <property type="entry name" value="RNase_P_p30"/>
    <property type="match status" value="1"/>
</dbReference>
<dbReference type="GO" id="GO:0000460">
    <property type="term" value="P:maturation of 5.8S rRNA"/>
    <property type="evidence" value="ECO:0007669"/>
    <property type="project" value="EnsemblFungi"/>
</dbReference>
<dbReference type="Gene3D" id="3.20.20.140">
    <property type="entry name" value="Metal-dependent hydrolases"/>
    <property type="match status" value="1"/>
</dbReference>
<dbReference type="SUPFAM" id="SSF89550">
    <property type="entry name" value="PHP domain-like"/>
    <property type="match status" value="1"/>
</dbReference>
<keyword evidence="5" id="KW-1185">Reference proteome</keyword>
<organism evidence="4 5">
    <name type="scientific">Lachancea dasiensis</name>
    <dbReference type="NCBI Taxonomy" id="1072105"/>
    <lineage>
        <taxon>Eukaryota</taxon>
        <taxon>Fungi</taxon>
        <taxon>Dikarya</taxon>
        <taxon>Ascomycota</taxon>
        <taxon>Saccharomycotina</taxon>
        <taxon>Saccharomycetes</taxon>
        <taxon>Saccharomycetales</taxon>
        <taxon>Saccharomycetaceae</taxon>
        <taxon>Lachancea</taxon>
    </lineage>
</organism>
<dbReference type="EMBL" id="LT598461">
    <property type="protein sequence ID" value="SCU98153.1"/>
    <property type="molecule type" value="Genomic_DNA"/>
</dbReference>
<comment type="subcellular location">
    <subcellularLocation>
        <location evidence="1">Nucleus</location>
    </subcellularLocation>
</comment>
<dbReference type="GO" id="GO:0034965">
    <property type="term" value="P:intronic box C/D snoRNA processing"/>
    <property type="evidence" value="ECO:0007669"/>
    <property type="project" value="EnsemblFungi"/>
</dbReference>
<dbReference type="PANTHER" id="PTHR13031">
    <property type="entry name" value="RIBONUCLEASE P SUBUNIT P30"/>
    <property type="match status" value="1"/>
</dbReference>
<dbReference type="FunFam" id="3.20.20.140:FF:000081">
    <property type="entry name" value="RNase MRP subunit"/>
    <property type="match status" value="1"/>
</dbReference>
<proteinExistence type="inferred from homology"/>
<name>A0A1G4K3M4_9SACH</name>
<dbReference type="GO" id="GO:0000172">
    <property type="term" value="C:ribonuclease MRP complex"/>
    <property type="evidence" value="ECO:0007669"/>
    <property type="project" value="EnsemblFungi"/>
</dbReference>
<dbReference type="GO" id="GO:0000171">
    <property type="term" value="F:ribonuclease MRP activity"/>
    <property type="evidence" value="ECO:0007669"/>
    <property type="project" value="EnsemblFungi"/>
</dbReference>
<dbReference type="GO" id="GO:0000294">
    <property type="term" value="P:nuclear-transcribed mRNA catabolic process, RNase MRP-dependent"/>
    <property type="evidence" value="ECO:0007669"/>
    <property type="project" value="EnsemblFungi"/>
</dbReference>
<dbReference type="InterPro" id="IPR016195">
    <property type="entry name" value="Pol/histidinol_Pase-like"/>
</dbReference>
<dbReference type="OrthoDB" id="17948at2759"/>
<dbReference type="Proteomes" id="UP000190274">
    <property type="component" value="Chromosome H"/>
</dbReference>
<accession>A0A1G4K3M4</accession>
<dbReference type="GO" id="GO:0005829">
    <property type="term" value="C:cytosol"/>
    <property type="evidence" value="ECO:0007669"/>
    <property type="project" value="EnsemblFungi"/>
</dbReference>
<dbReference type="GO" id="GO:0004526">
    <property type="term" value="F:ribonuclease P activity"/>
    <property type="evidence" value="ECO:0007669"/>
    <property type="project" value="EnsemblFungi"/>
</dbReference>
<dbReference type="PANTHER" id="PTHR13031:SF0">
    <property type="entry name" value="RIBONUCLEASE P PROTEIN SUBUNIT P30"/>
    <property type="match status" value="1"/>
</dbReference>
<evidence type="ECO:0000256" key="3">
    <source>
        <dbReference type="ARBA" id="ARBA00022694"/>
    </source>
</evidence>
<evidence type="ECO:0000256" key="2">
    <source>
        <dbReference type="ARBA" id="ARBA00007331"/>
    </source>
</evidence>
<dbReference type="STRING" id="1266660.A0A1G4K3M4"/>
<gene>
    <name evidence="4" type="ORF">LADA_0H10924G</name>
</gene>
<dbReference type="InterPro" id="IPR002738">
    <property type="entry name" value="RNase_P_p30"/>
</dbReference>
<dbReference type="GO" id="GO:0005655">
    <property type="term" value="C:nucleolar ribonuclease P complex"/>
    <property type="evidence" value="ECO:0007669"/>
    <property type="project" value="EnsemblFungi"/>
</dbReference>
<evidence type="ECO:0000313" key="4">
    <source>
        <dbReference type="EMBL" id="SCU98153.1"/>
    </source>
</evidence>
<dbReference type="GO" id="GO:0003723">
    <property type="term" value="F:RNA binding"/>
    <property type="evidence" value="ECO:0007669"/>
    <property type="project" value="EnsemblFungi"/>
</dbReference>
<sequence>MLVDLNVPWPQTTFSEPVSEQQIRELTSTLETLHTLGYTHLALNFTVSHTDKFPTSLKELNPIKIEVYFGQLLKTTGLKLYSRITLIIDDPSKGQSLSKISQAFDIVAALPVSEKALTLATSSLDIDLLTFQYKQRLPTFLKHKSICSCIARGVKLEIVYAYALRDMQTRRQFIQNVKSVVRSSRSRGIVISSGATNALECRNVLGVTSLIKYLGLDSDKCMKAMADLPALVLLNGRLRTKSHKQTVVIGGGADTDIVNETDAIDSGKLIKIVKRKKPEDSVLEDPPNKKSRS</sequence>
<comment type="similarity">
    <text evidence="2">Belongs to the eukaryotic/archaeal RNase P protein component 3 family.</text>
</comment>
<keyword evidence="3" id="KW-0819">tRNA processing</keyword>
<evidence type="ECO:0000256" key="1">
    <source>
        <dbReference type="ARBA" id="ARBA00004123"/>
    </source>
</evidence>
<protein>
    <submittedName>
        <fullName evidence="4">LADA_0H10924g1_1</fullName>
    </submittedName>
</protein>
<reference evidence="4 5" key="1">
    <citation type="submission" date="2016-03" db="EMBL/GenBank/DDBJ databases">
        <authorList>
            <person name="Devillers H."/>
        </authorList>
    </citation>
    <scope>NUCLEOTIDE SEQUENCE [LARGE SCALE GENOMIC DNA]</scope>
    <source>
        <strain evidence="4">CBS 10888</strain>
    </source>
</reference>
<dbReference type="GO" id="GO:0001682">
    <property type="term" value="P:tRNA 5'-leader removal"/>
    <property type="evidence" value="ECO:0007669"/>
    <property type="project" value="EnsemblFungi"/>
</dbReference>
<evidence type="ECO:0000313" key="5">
    <source>
        <dbReference type="Proteomes" id="UP000190274"/>
    </source>
</evidence>